<comment type="caution">
    <text evidence="8">The sequence shown here is derived from an EMBL/GenBank/DDBJ whole genome shotgun (WGS) entry which is preliminary data.</text>
</comment>
<evidence type="ECO:0000313" key="9">
    <source>
        <dbReference type="Proteomes" id="UP000730482"/>
    </source>
</evidence>
<dbReference type="InterPro" id="IPR017853">
    <property type="entry name" value="GH"/>
</dbReference>
<comment type="similarity">
    <text evidence="2">Belongs to the glycosyl hydrolase 3 family.</text>
</comment>
<dbReference type="Pfam" id="PF00933">
    <property type="entry name" value="Glyco_hydro_3"/>
    <property type="match status" value="1"/>
</dbReference>
<dbReference type="PRINTS" id="PR00133">
    <property type="entry name" value="GLHYDRLASE3"/>
</dbReference>
<dbReference type="SUPFAM" id="SSF51445">
    <property type="entry name" value="(Trans)glycosidases"/>
    <property type="match status" value="1"/>
</dbReference>
<keyword evidence="4" id="KW-0732">Signal</keyword>
<proteinExistence type="inferred from homology"/>
<dbReference type="RefSeq" id="WP_212016300.1">
    <property type="nucleotide sequence ID" value="NZ_JAAFYZ010000145.1"/>
</dbReference>
<dbReference type="Gene3D" id="3.20.20.300">
    <property type="entry name" value="Glycoside hydrolase, family 3, N-terminal domain"/>
    <property type="match status" value="1"/>
</dbReference>
<accession>A0ABS5KZR9</accession>
<dbReference type="Proteomes" id="UP000730482">
    <property type="component" value="Unassembled WGS sequence"/>
</dbReference>
<dbReference type="InterPro" id="IPR001764">
    <property type="entry name" value="Glyco_hydro_3_N"/>
</dbReference>
<evidence type="ECO:0000259" key="7">
    <source>
        <dbReference type="Pfam" id="PF00933"/>
    </source>
</evidence>
<sequence length="577" mass="61272">MLPYKNPELPVEDRVTDLLDRMTLPEKAALICHSRMTAGPIGDLPGDLFPSSEELISERGITHFAMMAVPDPVTMATWNNHVQDLAAATRLGIPVTLSSDPRHGWASNPATAHSGGGFSAGPEPIGLAATDDPDLVREFAAMASAELRAVGIRVAFHPMADLATEPRWARISGTFGEDADRAVRMIEAYIAGMQGGTGIGPDSVACMVKHFPGNGPQAGGEDPHFAYGRDAVYPGGMFEHHLRPFDAALAAGSAQVMTCYSIARGIGVREVGASFNRELLTGLLRGRFGFDGVVCTDFNVVTGMEIPGVVSLPPRDWGVEDLDDVAKTALVLNAGADQLGGESDPGLVLAAVSSGAVPAERIDEAVRRILRDKFRLGLFENPYVDVDAAAKLVGASRGRELGRRVQARSLVGLKSAAAPVAPARIYVENIDPVIAAGYGEIVSAPEDADLALVRLKAPYDKREGLLESAFHAGSLEFPAEEIDRLRTIAERVPLAVEVYLDRPAVLTPIAEFATVLAGGFGADDDLALDVLTGRAVPPGVLPFDLPRSQRAVEESRADVPFDTADPLYRCGHRCPRA</sequence>
<evidence type="ECO:0000256" key="4">
    <source>
        <dbReference type="ARBA" id="ARBA00022729"/>
    </source>
</evidence>
<evidence type="ECO:0000313" key="8">
    <source>
        <dbReference type="EMBL" id="MBS2551568.1"/>
    </source>
</evidence>
<gene>
    <name evidence="8" type="ORF">KGQ19_32340</name>
</gene>
<keyword evidence="6" id="KW-0326">Glycosidase</keyword>
<keyword evidence="9" id="KW-1185">Reference proteome</keyword>
<dbReference type="InterPro" id="IPR051915">
    <property type="entry name" value="Cellulose_Degrad_GH3"/>
</dbReference>
<dbReference type="InterPro" id="IPR036881">
    <property type="entry name" value="Glyco_hydro_3_C_sf"/>
</dbReference>
<organism evidence="8 9">
    <name type="scientific">Catenulispora pinistramenti</name>
    <dbReference type="NCBI Taxonomy" id="2705254"/>
    <lineage>
        <taxon>Bacteria</taxon>
        <taxon>Bacillati</taxon>
        <taxon>Actinomycetota</taxon>
        <taxon>Actinomycetes</taxon>
        <taxon>Catenulisporales</taxon>
        <taxon>Catenulisporaceae</taxon>
        <taxon>Catenulispora</taxon>
    </lineage>
</organism>
<dbReference type="EMBL" id="JAAFYZ010000145">
    <property type="protein sequence ID" value="MBS2551568.1"/>
    <property type="molecule type" value="Genomic_DNA"/>
</dbReference>
<comment type="catalytic activity">
    <reaction evidence="1">
        <text>Hydrolysis of terminal, non-reducing beta-D-glucosyl residues with release of beta-D-glucose.</text>
        <dbReference type="EC" id="3.2.1.21"/>
    </reaction>
</comment>
<dbReference type="PANTHER" id="PTHR30620:SF16">
    <property type="entry name" value="LYSOSOMAL BETA GLUCOSIDASE"/>
    <property type="match status" value="1"/>
</dbReference>
<name>A0ABS5KZR9_9ACTN</name>
<dbReference type="InterPro" id="IPR036962">
    <property type="entry name" value="Glyco_hydro_3_N_sf"/>
</dbReference>
<dbReference type="EC" id="3.2.1.21" evidence="3"/>
<evidence type="ECO:0000256" key="5">
    <source>
        <dbReference type="ARBA" id="ARBA00022801"/>
    </source>
</evidence>
<feature type="domain" description="Glycoside hydrolase family 3 N-terminal" evidence="7">
    <location>
        <begin position="61"/>
        <end position="371"/>
    </location>
</feature>
<evidence type="ECO:0000256" key="6">
    <source>
        <dbReference type="ARBA" id="ARBA00023295"/>
    </source>
</evidence>
<keyword evidence="5" id="KW-0378">Hydrolase</keyword>
<dbReference type="PANTHER" id="PTHR30620">
    <property type="entry name" value="PERIPLASMIC BETA-GLUCOSIDASE-RELATED"/>
    <property type="match status" value="1"/>
</dbReference>
<dbReference type="Gene3D" id="3.40.50.1700">
    <property type="entry name" value="Glycoside hydrolase family 3 C-terminal domain"/>
    <property type="match status" value="1"/>
</dbReference>
<protein>
    <recommendedName>
        <fullName evidence="3">beta-glucosidase</fullName>
        <ecNumber evidence="3">3.2.1.21</ecNumber>
    </recommendedName>
</protein>
<evidence type="ECO:0000256" key="3">
    <source>
        <dbReference type="ARBA" id="ARBA00012744"/>
    </source>
</evidence>
<evidence type="ECO:0000256" key="2">
    <source>
        <dbReference type="ARBA" id="ARBA00005336"/>
    </source>
</evidence>
<dbReference type="SUPFAM" id="SSF52279">
    <property type="entry name" value="Beta-D-glucan exohydrolase, C-terminal domain"/>
    <property type="match status" value="1"/>
</dbReference>
<reference evidence="8 9" key="1">
    <citation type="submission" date="2020-02" db="EMBL/GenBank/DDBJ databases">
        <title>Acidophilic actinobacteria isolated from forest soil.</title>
        <authorList>
            <person name="Golinska P."/>
        </authorList>
    </citation>
    <scope>NUCLEOTIDE SEQUENCE [LARGE SCALE GENOMIC DNA]</scope>
    <source>
        <strain evidence="8 9">NL8</strain>
    </source>
</reference>
<evidence type="ECO:0000256" key="1">
    <source>
        <dbReference type="ARBA" id="ARBA00000448"/>
    </source>
</evidence>